<dbReference type="SMART" id="SM00382">
    <property type="entry name" value="AAA"/>
    <property type="match status" value="1"/>
</dbReference>
<evidence type="ECO:0000256" key="5">
    <source>
        <dbReference type="HAMAP-Rule" id="MF_01407"/>
    </source>
</evidence>
<dbReference type="InterPro" id="IPR036390">
    <property type="entry name" value="WH_DNA-bd_sf"/>
</dbReference>
<comment type="function">
    <text evidence="5">Involved in regulation of DNA replication.</text>
</comment>
<dbReference type="InterPro" id="IPR014277">
    <property type="entry name" value="Orc1/Cdc6_arc"/>
</dbReference>
<dbReference type="Gene3D" id="1.10.10.10">
    <property type="entry name" value="Winged helix-like DNA-binding domain superfamily/Winged helix DNA-binding domain"/>
    <property type="match status" value="1"/>
</dbReference>
<dbReference type="NCBIfam" id="NF001624">
    <property type="entry name" value="PRK00411.1-2"/>
    <property type="match status" value="1"/>
</dbReference>
<dbReference type="GO" id="GO:0006260">
    <property type="term" value="P:DNA replication"/>
    <property type="evidence" value="ECO:0007669"/>
    <property type="project" value="UniProtKB-UniRule"/>
</dbReference>
<dbReference type="GO" id="GO:0005524">
    <property type="term" value="F:ATP binding"/>
    <property type="evidence" value="ECO:0007669"/>
    <property type="project" value="UniProtKB-UniRule"/>
</dbReference>
<evidence type="ECO:0000256" key="4">
    <source>
        <dbReference type="ARBA" id="ARBA00022840"/>
    </source>
</evidence>
<dbReference type="InterPro" id="IPR036388">
    <property type="entry name" value="WH-like_DNA-bd_sf"/>
</dbReference>
<keyword evidence="3 5" id="KW-0547">Nucleotide-binding</keyword>
<evidence type="ECO:0000313" key="8">
    <source>
        <dbReference type="EMBL" id="ADI74878.1"/>
    </source>
</evidence>
<dbReference type="EMBL" id="CP002069">
    <property type="protein sequence ID" value="ADI74878.1"/>
    <property type="molecule type" value="Genomic_DNA"/>
</dbReference>
<name>D7EBN6_METEZ</name>
<dbReference type="Pfam" id="PF13401">
    <property type="entry name" value="AAA_22"/>
    <property type="match status" value="1"/>
</dbReference>
<feature type="domain" description="AAA+ ATPase" evidence="6">
    <location>
        <begin position="50"/>
        <end position="205"/>
    </location>
</feature>
<dbReference type="SUPFAM" id="SSF46785">
    <property type="entry name" value="Winged helix' DNA-binding domain"/>
    <property type="match status" value="1"/>
</dbReference>
<feature type="binding site" evidence="5">
    <location>
        <begin position="62"/>
        <end position="66"/>
    </location>
    <ligand>
        <name>ATP</name>
        <dbReference type="ChEBI" id="CHEBI:30616"/>
    </ligand>
</feature>
<dbReference type="OrthoDB" id="53276at2157"/>
<reference evidence="8 9" key="1">
    <citation type="submission" date="2010-06" db="EMBL/GenBank/DDBJ databases">
        <title>Complete sequence chromosome of Methanohalobium evestigatum Z-7303.</title>
        <authorList>
            <consortium name="US DOE Joint Genome Institute"/>
            <person name="Lucas S."/>
            <person name="Copeland A."/>
            <person name="Lapidus A."/>
            <person name="Cheng J.-F."/>
            <person name="Bruce D."/>
            <person name="Goodwin L."/>
            <person name="Pitluck S."/>
            <person name="Saunders E."/>
            <person name="Detter J.C."/>
            <person name="Han C."/>
            <person name="Tapia R."/>
            <person name="Land M."/>
            <person name="Hauser L."/>
            <person name="Kyrpides N."/>
            <person name="Mikhailova N."/>
            <person name="Sieprawska-Lupa M."/>
            <person name="Whitman W.B."/>
            <person name="Anderson I."/>
            <person name="Woyke T."/>
        </authorList>
    </citation>
    <scope>NUCLEOTIDE SEQUENCE [LARGE SCALE GENOMIC DNA]</scope>
    <source>
        <strain evidence="9">ATCC BAA-1072 / DSM 3721 / NBRC 107634 / OCM 161 / Z-7303</strain>
    </source>
</reference>
<dbReference type="InterPro" id="IPR050311">
    <property type="entry name" value="ORC1/CDC6"/>
</dbReference>
<dbReference type="InterPro" id="IPR055237">
    <property type="entry name" value="Cdc6_lid"/>
</dbReference>
<comment type="similarity">
    <text evidence="1 5">Belongs to the CDC6/cdc18 family.</text>
</comment>
<dbReference type="HOGENOM" id="CLU_025112_3_0_2"/>
<feature type="binding site" evidence="5">
    <location>
        <position position="216"/>
    </location>
    <ligand>
        <name>ATP</name>
        <dbReference type="ChEBI" id="CHEBI:30616"/>
    </ligand>
</feature>
<dbReference type="Proteomes" id="UP000000391">
    <property type="component" value="Chromosome"/>
</dbReference>
<dbReference type="AlphaFoldDB" id="D7EBN6"/>
<dbReference type="Gene3D" id="1.10.8.60">
    <property type="match status" value="1"/>
</dbReference>
<dbReference type="InterPro" id="IPR015163">
    <property type="entry name" value="Cdc6_C"/>
</dbReference>
<dbReference type="Pfam" id="PF22703">
    <property type="entry name" value="Cdc6_lid"/>
    <property type="match status" value="1"/>
</dbReference>
<dbReference type="SMART" id="SM01074">
    <property type="entry name" value="Cdc6_C"/>
    <property type="match status" value="1"/>
</dbReference>
<keyword evidence="2 5" id="KW-0235">DNA replication</keyword>
<dbReference type="InterPro" id="IPR003593">
    <property type="entry name" value="AAA+_ATPase"/>
</dbReference>
<dbReference type="GeneID" id="9347709"/>
<accession>D7EBN6</accession>
<evidence type="ECO:0000259" key="6">
    <source>
        <dbReference type="SMART" id="SM00382"/>
    </source>
</evidence>
<evidence type="ECO:0000256" key="2">
    <source>
        <dbReference type="ARBA" id="ARBA00022705"/>
    </source>
</evidence>
<keyword evidence="9" id="KW-1185">Reference proteome</keyword>
<evidence type="ECO:0000256" key="3">
    <source>
        <dbReference type="ARBA" id="ARBA00022741"/>
    </source>
</evidence>
<sequence>MSKDILLWDETLFKNAEVLEIDHIPEHFAYRDNQLQAIKYSLKPVINGMNPINCLISGPPGTGKTTAVMKIYNEIQEYVDDVIFLKVNCQIDSTRFAVISRIYKQVTGVTPPTSGVSFRSLFDKTMDSLVENDSRLVLTLDDINYLFYENHADEVMYSLLRAHEHYPGVKIGVIAVVSDTGAFYQFDTKVTSVFLPEEIEFPRYEYSELQGIIDDRIKNAFYPDVIPAEVRDHIVQYVDDLGDLRIGIDLLKRAGLNAEKRASRFVTRDDVDNAYESSKLLHICRSIRSLNSNEKNLLRLIVDNNNIYAGNLYKSFHEATEHGYTYFYKLINRLYAARHIDVEFSGQGKRGRSRLIKLKTSPSDILKCL</sequence>
<organism evidence="8 9">
    <name type="scientific">Methanohalobium evestigatum (strain ATCC BAA-1072 / DSM 3721 / NBRC 107634 / OCM 161 / Z-7303)</name>
    <dbReference type="NCBI Taxonomy" id="644295"/>
    <lineage>
        <taxon>Archaea</taxon>
        <taxon>Methanobacteriati</taxon>
        <taxon>Methanobacteriota</taxon>
        <taxon>Stenosarchaea group</taxon>
        <taxon>Methanomicrobia</taxon>
        <taxon>Methanosarcinales</taxon>
        <taxon>Methanosarcinaceae</taxon>
        <taxon>Methanohalobium</taxon>
    </lineage>
</organism>
<evidence type="ECO:0000256" key="1">
    <source>
        <dbReference type="ARBA" id="ARBA00006184"/>
    </source>
</evidence>
<evidence type="ECO:0000313" key="9">
    <source>
        <dbReference type="Proteomes" id="UP000000391"/>
    </source>
</evidence>
<dbReference type="Gene3D" id="3.40.50.300">
    <property type="entry name" value="P-loop containing nucleotide triphosphate hydrolases"/>
    <property type="match status" value="1"/>
</dbReference>
<feature type="binding site" evidence="5">
    <location>
        <position position="204"/>
    </location>
    <ligand>
        <name>ATP</name>
        <dbReference type="ChEBI" id="CHEBI:30616"/>
    </ligand>
</feature>
<dbReference type="RefSeq" id="WP_013195443.1">
    <property type="nucleotide sequence ID" value="NC_014253.1"/>
</dbReference>
<dbReference type="HAMAP" id="MF_01407">
    <property type="entry name" value="ORC1_type_DNA_replic_protein"/>
    <property type="match status" value="1"/>
</dbReference>
<dbReference type="STRING" id="644295.Metev_2049"/>
<keyword evidence="4 5" id="KW-0067">ATP-binding</keyword>
<dbReference type="PANTHER" id="PTHR10763:SF26">
    <property type="entry name" value="CELL DIVISION CONTROL PROTEIN 6 HOMOLOG"/>
    <property type="match status" value="1"/>
</dbReference>
<feature type="domain" description="Cdc6 C-terminal" evidence="7">
    <location>
        <begin position="297"/>
        <end position="369"/>
    </location>
</feature>
<dbReference type="PANTHER" id="PTHR10763">
    <property type="entry name" value="CELL DIVISION CONTROL PROTEIN 6-RELATED"/>
    <property type="match status" value="1"/>
</dbReference>
<dbReference type="InterPro" id="IPR049945">
    <property type="entry name" value="AAA_22"/>
</dbReference>
<dbReference type="SUPFAM" id="SSF52540">
    <property type="entry name" value="P-loop containing nucleoside triphosphate hydrolases"/>
    <property type="match status" value="1"/>
</dbReference>
<proteinExistence type="inferred from homology"/>
<protein>
    <recommendedName>
        <fullName evidence="5">ORC1-type DNA replication protein</fullName>
    </recommendedName>
</protein>
<dbReference type="NCBIfam" id="TIGR02928">
    <property type="entry name" value="orc1/cdc6 family replication initiation protein"/>
    <property type="match status" value="1"/>
</dbReference>
<dbReference type="GO" id="GO:0016887">
    <property type="term" value="F:ATP hydrolysis activity"/>
    <property type="evidence" value="ECO:0007669"/>
    <property type="project" value="InterPro"/>
</dbReference>
<dbReference type="InterPro" id="IPR027417">
    <property type="entry name" value="P-loop_NTPase"/>
</dbReference>
<gene>
    <name evidence="8" type="ordered locus">Metev_2049</name>
</gene>
<evidence type="ECO:0000259" key="7">
    <source>
        <dbReference type="SMART" id="SM01074"/>
    </source>
</evidence>
<dbReference type="KEGG" id="mev:Metev_2049"/>